<gene>
    <name evidence="2" type="ORF">ACHAXA_002281</name>
</gene>
<protein>
    <recommendedName>
        <fullName evidence="4">BTB domain-containing protein</fullName>
    </recommendedName>
</protein>
<dbReference type="InterPro" id="IPR011333">
    <property type="entry name" value="SKP1/BTB/POZ_sf"/>
</dbReference>
<evidence type="ECO:0008006" key="4">
    <source>
        <dbReference type="Google" id="ProtNLM"/>
    </source>
</evidence>
<organism evidence="2 3">
    <name type="scientific">Cyclostephanos tholiformis</name>
    <dbReference type="NCBI Taxonomy" id="382380"/>
    <lineage>
        <taxon>Eukaryota</taxon>
        <taxon>Sar</taxon>
        <taxon>Stramenopiles</taxon>
        <taxon>Ochrophyta</taxon>
        <taxon>Bacillariophyta</taxon>
        <taxon>Coscinodiscophyceae</taxon>
        <taxon>Thalassiosirophycidae</taxon>
        <taxon>Stephanodiscales</taxon>
        <taxon>Stephanodiscaceae</taxon>
        <taxon>Cyclostephanos</taxon>
    </lineage>
</organism>
<keyword evidence="3" id="KW-1185">Reference proteome</keyword>
<evidence type="ECO:0000256" key="1">
    <source>
        <dbReference type="SAM" id="MobiDB-lite"/>
    </source>
</evidence>
<sequence>MIPSITIPPSARDAAKETTEEVMKALDSKMRAFQSLYSQVSCTDLLAIKHQVADCVPLVGGGNDVALNWRSDPFLSMSDLTLNVYDGRDDGQPTPYYAHTLLLAHGGRKSCLVDEQVRSQRRRAGRNAAPGIVRRAAHDVLKRQNSNLSSNEGGGNGVIAEYRVDIHVPALAARHVPLFLDYVYGSSLRLTTSNAAPLRYLSNRFDCRDLHREVTSSFIPRDLNLSTAPRYCAMADELSDHELRDRAVRYMAERFDDIDIDALGCMVPRLMRRLLQCERLACDSSERVSEKVAEYLRLADYGMPSSDEDRTDRPAVSVINDGERGCRGIERVPSSSSSSSLTDEDFYWLTHCQIMPKISPREALFYLAHGARYPSVMVEIGSGSLKSRCIAACADPRVMDRLASHVERAGDAMNDPPLDAYDNMHTDMKVELLESMMIAARRMMAEKDRKYARREEMEREARLSDEIMYKSNEGISTSPIDDDGGGRGGEISKAVVLGCGVAPANGIYHSITPRKCRTSMSENDYNWLPGSHRRSRRGDAIGVDVVYERKAVWRGRRDWEVEDDDDEFVGGGLHPPPQFVGRVERPMPSGLNKSLMDSPSPERGGWVS</sequence>
<name>A0ABD3RDZ9_9STRA</name>
<dbReference type="Gene3D" id="3.30.710.10">
    <property type="entry name" value="Potassium Channel Kv1.1, Chain A"/>
    <property type="match status" value="1"/>
</dbReference>
<dbReference type="Proteomes" id="UP001530377">
    <property type="component" value="Unassembled WGS sequence"/>
</dbReference>
<feature type="region of interest" description="Disordered" evidence="1">
    <location>
        <begin position="564"/>
        <end position="608"/>
    </location>
</feature>
<dbReference type="EMBL" id="JALLPB020000287">
    <property type="protein sequence ID" value="KAL3811004.1"/>
    <property type="molecule type" value="Genomic_DNA"/>
</dbReference>
<evidence type="ECO:0000313" key="3">
    <source>
        <dbReference type="Proteomes" id="UP001530377"/>
    </source>
</evidence>
<proteinExistence type="predicted"/>
<evidence type="ECO:0000313" key="2">
    <source>
        <dbReference type="EMBL" id="KAL3811004.1"/>
    </source>
</evidence>
<accession>A0ABD3RDZ9</accession>
<dbReference type="AlphaFoldDB" id="A0ABD3RDZ9"/>
<reference evidence="2 3" key="1">
    <citation type="submission" date="2024-10" db="EMBL/GenBank/DDBJ databases">
        <title>Updated reference genomes for cyclostephanoid diatoms.</title>
        <authorList>
            <person name="Roberts W.R."/>
            <person name="Alverson A.J."/>
        </authorList>
    </citation>
    <scope>NUCLEOTIDE SEQUENCE [LARGE SCALE GENOMIC DNA]</scope>
    <source>
        <strain evidence="2 3">AJA228-03</strain>
    </source>
</reference>
<comment type="caution">
    <text evidence="2">The sequence shown here is derived from an EMBL/GenBank/DDBJ whole genome shotgun (WGS) entry which is preliminary data.</text>
</comment>
<dbReference type="CDD" id="cd14733">
    <property type="entry name" value="BACK"/>
    <property type="match status" value="1"/>
</dbReference>